<feature type="region of interest" description="Disordered" evidence="1">
    <location>
        <begin position="380"/>
        <end position="399"/>
    </location>
</feature>
<dbReference type="AlphaFoldDB" id="A0A1U7NUK3"/>
<accession>A0A1U7NUK3</accession>
<evidence type="ECO:0000313" key="3">
    <source>
        <dbReference type="Proteomes" id="UP000186607"/>
    </source>
</evidence>
<feature type="compositionally biased region" description="Low complexity" evidence="1">
    <location>
        <begin position="388"/>
        <end position="399"/>
    </location>
</feature>
<name>A0A1U7NUK3_9DEIO</name>
<feature type="compositionally biased region" description="Low complexity" evidence="1">
    <location>
        <begin position="269"/>
        <end position="282"/>
    </location>
</feature>
<protein>
    <submittedName>
        <fullName evidence="2">Uncharacterized protein</fullName>
    </submittedName>
</protein>
<comment type="caution">
    <text evidence="2">The sequence shown here is derived from an EMBL/GenBank/DDBJ whole genome shotgun (WGS) entry which is preliminary data.</text>
</comment>
<dbReference type="Proteomes" id="UP000186607">
    <property type="component" value="Unassembled WGS sequence"/>
</dbReference>
<dbReference type="EMBL" id="MSTI01000136">
    <property type="protein sequence ID" value="OLV16603.1"/>
    <property type="molecule type" value="Genomic_DNA"/>
</dbReference>
<keyword evidence="3" id="KW-1185">Reference proteome</keyword>
<gene>
    <name evidence="2" type="ORF">BOO71_0011374</name>
</gene>
<organism evidence="2 3">
    <name type="scientific">Deinococcus marmoris</name>
    <dbReference type="NCBI Taxonomy" id="249408"/>
    <lineage>
        <taxon>Bacteria</taxon>
        <taxon>Thermotogati</taxon>
        <taxon>Deinococcota</taxon>
        <taxon>Deinococci</taxon>
        <taxon>Deinococcales</taxon>
        <taxon>Deinococcaceae</taxon>
        <taxon>Deinococcus</taxon>
    </lineage>
</organism>
<feature type="region of interest" description="Disordered" evidence="1">
    <location>
        <begin position="1"/>
        <end position="28"/>
    </location>
</feature>
<evidence type="ECO:0000313" key="2">
    <source>
        <dbReference type="EMBL" id="OLV16603.1"/>
    </source>
</evidence>
<evidence type="ECO:0000256" key="1">
    <source>
        <dbReference type="SAM" id="MobiDB-lite"/>
    </source>
</evidence>
<proteinExistence type="predicted"/>
<sequence>MPQRWSTSVSRLLPTAPHPLSGRPGAGATSGITPSTMLWLLSHFGARGSPGSELSHPDLDPGRLVWLAGNGKVVKGSARQRESALFFGSGYGNGDAGKIHGDGYSARRCSAVAKLPVVIPPPCHDGAVGLEGQTVGFIPCRSRVRLQERSPERHTHARRRAVRSRHERYVLRSSRQKLKSQAVRVPGRADVAQPNRRRIRAGLEVVQSGHGQGVAGLVTWLQIEVHRQALAAHHLEGLRSAAGPLDHRVEDDALEGRVAVRRGVIGAAAGRQQSGAQGQQRAGGEDQGVGHTDSWARQRHSGAEAHQRGGSSLGRRFSACPVEPCWGRLRSLVACLIHRISPYKKVWCSFSRCRLMITFDFCLSRSPETTPALEQFSELRHRNSKTTSASAARPLARSA</sequence>
<feature type="region of interest" description="Disordered" evidence="1">
    <location>
        <begin position="269"/>
        <end position="312"/>
    </location>
</feature>
<feature type="compositionally biased region" description="Polar residues" evidence="1">
    <location>
        <begin position="1"/>
        <end position="10"/>
    </location>
</feature>
<reference evidence="2 3" key="1">
    <citation type="submission" date="2017-01" db="EMBL/GenBank/DDBJ databases">
        <title>Genome Analysis of Deinococcus marmoris KOPRI26562.</title>
        <authorList>
            <person name="Kim J.H."/>
            <person name="Oh H.-M."/>
        </authorList>
    </citation>
    <scope>NUCLEOTIDE SEQUENCE [LARGE SCALE GENOMIC DNA]</scope>
    <source>
        <strain evidence="2 3">KOPRI26562</strain>
    </source>
</reference>